<evidence type="ECO:0000313" key="3">
    <source>
        <dbReference type="Proteomes" id="UP000765509"/>
    </source>
</evidence>
<evidence type="ECO:0000313" key="2">
    <source>
        <dbReference type="EMBL" id="MBW0564290.1"/>
    </source>
</evidence>
<feature type="signal peptide" evidence="1">
    <location>
        <begin position="1"/>
        <end position="21"/>
    </location>
</feature>
<organism evidence="2 3">
    <name type="scientific">Austropuccinia psidii MF-1</name>
    <dbReference type="NCBI Taxonomy" id="1389203"/>
    <lineage>
        <taxon>Eukaryota</taxon>
        <taxon>Fungi</taxon>
        <taxon>Dikarya</taxon>
        <taxon>Basidiomycota</taxon>
        <taxon>Pucciniomycotina</taxon>
        <taxon>Pucciniomycetes</taxon>
        <taxon>Pucciniales</taxon>
        <taxon>Sphaerophragmiaceae</taxon>
        <taxon>Austropuccinia</taxon>
    </lineage>
</organism>
<protein>
    <submittedName>
        <fullName evidence="2">Uncharacterized protein</fullName>
    </submittedName>
</protein>
<dbReference type="AlphaFoldDB" id="A0A9Q3PK99"/>
<dbReference type="Proteomes" id="UP000765509">
    <property type="component" value="Unassembled WGS sequence"/>
</dbReference>
<dbReference type="EMBL" id="AVOT02075621">
    <property type="protein sequence ID" value="MBW0564290.1"/>
    <property type="molecule type" value="Genomic_DNA"/>
</dbReference>
<keyword evidence="3" id="KW-1185">Reference proteome</keyword>
<sequence>MTPSSHHWLFSLTVFLQGNTGSSFSRDIQEEVPKQPVKGKCSINPPWKPHSFNTVWIHRDLYFTNTTWENHSTQFIFEFGKVYIPSDNQYSFSTQYRSAAKLKESSSQPFKDTSLL</sequence>
<accession>A0A9Q3PK99</accession>
<reference evidence="2" key="1">
    <citation type="submission" date="2021-03" db="EMBL/GenBank/DDBJ databases">
        <title>Draft genome sequence of rust myrtle Austropuccinia psidii MF-1, a brazilian biotype.</title>
        <authorList>
            <person name="Quecine M.C."/>
            <person name="Pachon D.M.R."/>
            <person name="Bonatelli M.L."/>
            <person name="Correr F.H."/>
            <person name="Franceschini L.M."/>
            <person name="Leite T.F."/>
            <person name="Margarido G.R.A."/>
            <person name="Almeida C.A."/>
            <person name="Ferrarezi J.A."/>
            <person name="Labate C.A."/>
        </authorList>
    </citation>
    <scope>NUCLEOTIDE SEQUENCE</scope>
    <source>
        <strain evidence="2">MF-1</strain>
    </source>
</reference>
<comment type="caution">
    <text evidence="2">The sequence shown here is derived from an EMBL/GenBank/DDBJ whole genome shotgun (WGS) entry which is preliminary data.</text>
</comment>
<proteinExistence type="predicted"/>
<name>A0A9Q3PK99_9BASI</name>
<keyword evidence="1" id="KW-0732">Signal</keyword>
<evidence type="ECO:0000256" key="1">
    <source>
        <dbReference type="SAM" id="SignalP"/>
    </source>
</evidence>
<feature type="chain" id="PRO_5040292200" evidence="1">
    <location>
        <begin position="22"/>
        <end position="116"/>
    </location>
</feature>
<gene>
    <name evidence="2" type="ORF">O181_104005</name>
</gene>